<protein>
    <recommendedName>
        <fullName evidence="2">Reverse transcriptase domain-containing protein</fullName>
    </recommendedName>
</protein>
<sequence>MLFIFSSAFNTVVPSKLIAKLSDLGICISLCSWNPDFLTNGPRSVRLGNRISSTLILNTGIPQGCVLSPLLYSLFTHDCVSRHNSNIIKYADDTTVVGQISNNDESAYGGEIQCLSAWRSMNNRTLNAMKTKELIVDFRKSNSSRHSSIYINGSEVERVSGFKFLGIHISEDPSLVSEHLNSAQISKCMDTEDSGVHAYNRKTLLQYSNHATTNLHDDLLKKLCDLGLLRRPGLQSSASPDVGGWERGHRKRCSRKRKHGKRAGVRARLKTNPSRPALPSIILSNVCSLYNKLDYIRLQRTTRRIHHFQDSRDSRCIWKGIQAIPNYKTTPSACDSDASLPDTLNDFYAQFEAQNNVAARKTIPPPNDQLADVFTDIFNISLSSTIVPTCLKTMTIIPVPKKSTVSCLNDYRLIALTPIVMKCFKSLVMRHIKTQLPPSLDLLQFAYHPNCSTDDAITTTLHLSLTHLDNKDTYVQMLFIDFSSAFNTIIPQHLIEKLSLLGLNTSLCNWILDFLTGRPQSVRIGNSFYSTTTLSIGAPQDCVLSPLLFTLLTHDCATMHSSNHIVKFADDTIVVGLISKNDKSAYREEVQQLTTWCEANNLSLNVDKTKEMVVDFRRAQMENFTWSLNTSSISKNAAQQRLYFLQKLRKAHLPPRILTMFYRGTIENVLSSCITAWFGNCTISDHKTLQRIVRTDEKIIGVSLPSITDMYTTRCIRKANSVVDDPTHPSYTLFTLMPSLKRYRSIRALTNRLCDSFLPQVIRLLNTQN</sequence>
<accession>A0AAE0UVT9</accession>
<feature type="region of interest" description="Disordered" evidence="1">
    <location>
        <begin position="239"/>
        <end position="272"/>
    </location>
</feature>
<dbReference type="GO" id="GO:0008168">
    <property type="term" value="F:methyltransferase activity"/>
    <property type="evidence" value="ECO:0007669"/>
    <property type="project" value="InterPro"/>
</dbReference>
<reference evidence="3" key="1">
    <citation type="submission" date="2023-06" db="EMBL/GenBank/DDBJ databases">
        <title>Male Hemibagrus guttatus genome.</title>
        <authorList>
            <person name="Bian C."/>
        </authorList>
    </citation>
    <scope>NUCLEOTIDE SEQUENCE</scope>
    <source>
        <strain evidence="3">Male_cb2023</strain>
        <tissue evidence="3">Muscle</tissue>
    </source>
</reference>
<evidence type="ECO:0000313" key="4">
    <source>
        <dbReference type="Proteomes" id="UP001274896"/>
    </source>
</evidence>
<dbReference type="SUPFAM" id="SSF56672">
    <property type="entry name" value="DNA/RNA polymerases"/>
    <property type="match status" value="1"/>
</dbReference>
<dbReference type="EMBL" id="JAUCMX010000016">
    <property type="protein sequence ID" value="KAK3519741.1"/>
    <property type="molecule type" value="Genomic_DNA"/>
</dbReference>
<proteinExistence type="predicted"/>
<evidence type="ECO:0000259" key="2">
    <source>
        <dbReference type="PROSITE" id="PS50878"/>
    </source>
</evidence>
<feature type="domain" description="Reverse transcriptase" evidence="2">
    <location>
        <begin position="1"/>
        <end position="169"/>
    </location>
</feature>
<keyword evidence="4" id="KW-1185">Reference proteome</keyword>
<dbReference type="InterPro" id="IPR000477">
    <property type="entry name" value="RT_dom"/>
</dbReference>
<dbReference type="Proteomes" id="UP001274896">
    <property type="component" value="Unassembled WGS sequence"/>
</dbReference>
<dbReference type="AlphaFoldDB" id="A0AAE0UVT9"/>
<organism evidence="3 4">
    <name type="scientific">Hemibagrus guttatus</name>
    <dbReference type="NCBI Taxonomy" id="175788"/>
    <lineage>
        <taxon>Eukaryota</taxon>
        <taxon>Metazoa</taxon>
        <taxon>Chordata</taxon>
        <taxon>Craniata</taxon>
        <taxon>Vertebrata</taxon>
        <taxon>Euteleostomi</taxon>
        <taxon>Actinopterygii</taxon>
        <taxon>Neopterygii</taxon>
        <taxon>Teleostei</taxon>
        <taxon>Ostariophysi</taxon>
        <taxon>Siluriformes</taxon>
        <taxon>Bagridae</taxon>
        <taxon>Hemibagrus</taxon>
    </lineage>
</organism>
<dbReference type="Pfam" id="PF09004">
    <property type="entry name" value="ALKBH8_N"/>
    <property type="match status" value="1"/>
</dbReference>
<evidence type="ECO:0000256" key="1">
    <source>
        <dbReference type="SAM" id="MobiDB-lite"/>
    </source>
</evidence>
<dbReference type="PANTHER" id="PTHR47510:SF3">
    <property type="entry name" value="ENDO_EXONUCLEASE_PHOSPHATASE DOMAIN-CONTAINING PROTEIN"/>
    <property type="match status" value="1"/>
</dbReference>
<dbReference type="PANTHER" id="PTHR47510">
    <property type="entry name" value="REVERSE TRANSCRIPTASE DOMAIN-CONTAINING PROTEIN"/>
    <property type="match status" value="1"/>
</dbReference>
<dbReference type="InterPro" id="IPR015095">
    <property type="entry name" value="AlkB_hom8_N"/>
</dbReference>
<feature type="domain" description="Reverse transcriptase" evidence="2">
    <location>
        <begin position="380"/>
        <end position="631"/>
    </location>
</feature>
<comment type="caution">
    <text evidence="3">The sequence shown here is derived from an EMBL/GenBank/DDBJ whole genome shotgun (WGS) entry which is preliminary data.</text>
</comment>
<name>A0AAE0UVT9_9TELE</name>
<dbReference type="Pfam" id="PF00078">
    <property type="entry name" value="RVT_1"/>
    <property type="match status" value="2"/>
</dbReference>
<dbReference type="InterPro" id="IPR043502">
    <property type="entry name" value="DNA/RNA_pol_sf"/>
</dbReference>
<feature type="compositionally biased region" description="Basic residues" evidence="1">
    <location>
        <begin position="248"/>
        <end position="269"/>
    </location>
</feature>
<gene>
    <name evidence="3" type="ORF">QTP70_003918</name>
</gene>
<dbReference type="PROSITE" id="PS50878">
    <property type="entry name" value="RT_POL"/>
    <property type="match status" value="2"/>
</dbReference>
<dbReference type="CDD" id="cd01650">
    <property type="entry name" value="RT_nLTR_like"/>
    <property type="match status" value="1"/>
</dbReference>
<dbReference type="GO" id="GO:0016706">
    <property type="term" value="F:2-oxoglutarate-dependent dioxygenase activity"/>
    <property type="evidence" value="ECO:0007669"/>
    <property type="project" value="InterPro"/>
</dbReference>
<evidence type="ECO:0000313" key="3">
    <source>
        <dbReference type="EMBL" id="KAK3519741.1"/>
    </source>
</evidence>